<accession>A0ABS4R009</accession>
<keyword evidence="1" id="KW-1133">Transmembrane helix</keyword>
<keyword evidence="3" id="KW-1185">Reference proteome</keyword>
<sequence length="155" mass="15677">MVAVGFWASTVGGKARRIVPSAFVWLMAVGGVMGSTGVPLPMVETSTALAVAVLGLLVAFEVKVPAHVAAAVVGVSALFHGHAQGIELPAMAYAGGYVAGFLAATTALHAVGIGLASLRFGKAGHAAMRMARSGGSACRLNHIPGRLLPIFFVEN</sequence>
<keyword evidence="1" id="KW-0472">Membrane</keyword>
<dbReference type="RefSeq" id="WP_234710691.1">
    <property type="nucleotide sequence ID" value="NZ_JAGILA010000003.1"/>
</dbReference>
<evidence type="ECO:0000256" key="1">
    <source>
        <dbReference type="SAM" id="Phobius"/>
    </source>
</evidence>
<feature type="transmembrane region" description="Helical" evidence="1">
    <location>
        <begin position="22"/>
        <end position="42"/>
    </location>
</feature>
<protein>
    <submittedName>
        <fullName evidence="2">Urease accessory protein</fullName>
    </submittedName>
</protein>
<gene>
    <name evidence="2" type="ORF">J2Z31_002739</name>
</gene>
<reference evidence="2 3" key="1">
    <citation type="submission" date="2021-03" db="EMBL/GenBank/DDBJ databases">
        <title>Genomic Encyclopedia of Type Strains, Phase IV (KMG-IV): sequencing the most valuable type-strain genomes for metagenomic binning, comparative biology and taxonomic classification.</title>
        <authorList>
            <person name="Goeker M."/>
        </authorList>
    </citation>
    <scope>NUCLEOTIDE SEQUENCE [LARGE SCALE GENOMIC DNA]</scope>
    <source>
        <strain evidence="2 3">DSM 13372</strain>
    </source>
</reference>
<name>A0ABS4R009_9HYPH</name>
<comment type="caution">
    <text evidence="2">The sequence shown here is derived from an EMBL/GenBank/DDBJ whole genome shotgun (WGS) entry which is preliminary data.</text>
</comment>
<organism evidence="2 3">
    <name type="scientific">Sinorhizobium kostiense</name>
    <dbReference type="NCBI Taxonomy" id="76747"/>
    <lineage>
        <taxon>Bacteria</taxon>
        <taxon>Pseudomonadati</taxon>
        <taxon>Pseudomonadota</taxon>
        <taxon>Alphaproteobacteria</taxon>
        <taxon>Hyphomicrobiales</taxon>
        <taxon>Rhizobiaceae</taxon>
        <taxon>Sinorhizobium/Ensifer group</taxon>
        <taxon>Sinorhizobium</taxon>
    </lineage>
</organism>
<feature type="transmembrane region" description="Helical" evidence="1">
    <location>
        <begin position="97"/>
        <end position="120"/>
    </location>
</feature>
<evidence type="ECO:0000313" key="2">
    <source>
        <dbReference type="EMBL" id="MBP2236225.1"/>
    </source>
</evidence>
<dbReference type="Proteomes" id="UP000730739">
    <property type="component" value="Unassembled WGS sequence"/>
</dbReference>
<keyword evidence="1" id="KW-0812">Transmembrane</keyword>
<dbReference type="EMBL" id="JAGILA010000003">
    <property type="protein sequence ID" value="MBP2236225.1"/>
    <property type="molecule type" value="Genomic_DNA"/>
</dbReference>
<dbReference type="InterPro" id="IPR007038">
    <property type="entry name" value="HupE_UreJ"/>
</dbReference>
<dbReference type="Pfam" id="PF04955">
    <property type="entry name" value="HupE_UreJ"/>
    <property type="match status" value="1"/>
</dbReference>
<proteinExistence type="predicted"/>
<evidence type="ECO:0000313" key="3">
    <source>
        <dbReference type="Proteomes" id="UP000730739"/>
    </source>
</evidence>
<dbReference type="PIRSF" id="PIRSF016919">
    <property type="entry name" value="HupE_UreJ"/>
    <property type="match status" value="1"/>
</dbReference>